<feature type="domain" description="PNPLA" evidence="3">
    <location>
        <begin position="11"/>
        <end position="210"/>
    </location>
</feature>
<dbReference type="PROSITE" id="PS51635">
    <property type="entry name" value="PNPLA"/>
    <property type="match status" value="1"/>
</dbReference>
<feature type="short sequence motif" description="GXSXG" evidence="2">
    <location>
        <begin position="46"/>
        <end position="50"/>
    </location>
</feature>
<accession>A0ABM0LUX6</accession>
<feature type="short sequence motif" description="GXGXXG" evidence="2">
    <location>
        <begin position="15"/>
        <end position="20"/>
    </location>
</feature>
<keyword evidence="2" id="KW-0442">Lipid degradation</keyword>
<proteinExistence type="predicted"/>
<organism evidence="4 5">
    <name type="scientific">Saccoglossus kowalevskii</name>
    <name type="common">Acorn worm</name>
    <dbReference type="NCBI Taxonomy" id="10224"/>
    <lineage>
        <taxon>Eukaryota</taxon>
        <taxon>Metazoa</taxon>
        <taxon>Hemichordata</taxon>
        <taxon>Enteropneusta</taxon>
        <taxon>Harrimaniidae</taxon>
        <taxon>Saccoglossus</taxon>
    </lineage>
</organism>
<evidence type="ECO:0000256" key="1">
    <source>
        <dbReference type="ARBA" id="ARBA00023098"/>
    </source>
</evidence>
<protein>
    <submittedName>
        <fullName evidence="5">Patatin-like phospholipase domain-containing protein 4-like</fullName>
    </submittedName>
</protein>
<evidence type="ECO:0000313" key="5">
    <source>
        <dbReference type="RefSeq" id="XP_006811567.1"/>
    </source>
</evidence>
<keyword evidence="2" id="KW-0378">Hydrolase</keyword>
<keyword evidence="1 2" id="KW-0443">Lipid metabolism</keyword>
<dbReference type="InterPro" id="IPR033562">
    <property type="entry name" value="PLPL"/>
</dbReference>
<dbReference type="Proteomes" id="UP000694865">
    <property type="component" value="Unplaced"/>
</dbReference>
<feature type="active site" description="Proton acceptor" evidence="2">
    <location>
        <position position="197"/>
    </location>
</feature>
<dbReference type="PANTHER" id="PTHR12406">
    <property type="entry name" value="CALCIUM-INDEPENDENT PHOSPHOLIPASE A2 IPLA2 -RELATED"/>
    <property type="match status" value="1"/>
</dbReference>
<sequence>MANSGSDNINLSFGGTGSLGVYQIGVAMAFHRHGQKALEKTGNFAGASAGAIVSALLLTAPNKIQPFLAGTRKLVDDIYKSKGMTPAYDFTSRIKRLLKIQLPKDAYTKIGDKKLHIKVITFERKRDPLFDVNDPAEWRKMGKKAWKTFVDIHEFSEEVISDFGSNDELVEVLIGSVHIPIHGGVKHPVYRGKKLMDPGLRIHLPDCSIDVSPEIIHVETSNFASGKTITVSSLHSDEVSISPSKNKGEDPKIGDTHGQPIDLTKWNYLYAQDAYHPAPWDNLKEYYVRGYEDCKMYLMQEELFSK</sequence>
<keyword evidence="4" id="KW-1185">Reference proteome</keyword>
<dbReference type="PANTHER" id="PTHR12406:SF7">
    <property type="entry name" value="PATATIN-LIKE PHOSPHOLIPASE DOMAIN-CONTAINING PROTEIN 4"/>
    <property type="match status" value="1"/>
</dbReference>
<dbReference type="InterPro" id="IPR002641">
    <property type="entry name" value="PNPLA_dom"/>
</dbReference>
<evidence type="ECO:0000256" key="2">
    <source>
        <dbReference type="PROSITE-ProRule" id="PRU01161"/>
    </source>
</evidence>
<evidence type="ECO:0000259" key="3">
    <source>
        <dbReference type="PROSITE" id="PS51635"/>
    </source>
</evidence>
<dbReference type="Pfam" id="PF01734">
    <property type="entry name" value="Patatin"/>
    <property type="match status" value="1"/>
</dbReference>
<dbReference type="SUPFAM" id="SSF52151">
    <property type="entry name" value="FabD/lysophospholipase-like"/>
    <property type="match status" value="1"/>
</dbReference>
<dbReference type="RefSeq" id="XP_006811567.1">
    <property type="nucleotide sequence ID" value="XM_006811504.1"/>
</dbReference>
<reference evidence="5" key="1">
    <citation type="submission" date="2025-08" db="UniProtKB">
        <authorList>
            <consortium name="RefSeq"/>
        </authorList>
    </citation>
    <scope>IDENTIFICATION</scope>
    <source>
        <tissue evidence="5">Testes</tissue>
    </source>
</reference>
<dbReference type="Gene3D" id="3.40.1090.10">
    <property type="entry name" value="Cytosolic phospholipase A2 catalytic domain"/>
    <property type="match status" value="1"/>
</dbReference>
<name>A0ABM0LUX6_SACKO</name>
<dbReference type="InterPro" id="IPR016035">
    <property type="entry name" value="Acyl_Trfase/lysoPLipase"/>
</dbReference>
<evidence type="ECO:0000313" key="4">
    <source>
        <dbReference type="Proteomes" id="UP000694865"/>
    </source>
</evidence>
<feature type="active site" description="Nucleophile" evidence="2">
    <location>
        <position position="48"/>
    </location>
</feature>
<gene>
    <name evidence="5" type="primary">LOC100368817</name>
</gene>
<comment type="caution">
    <text evidence="2">Lacks conserved residue(s) required for the propagation of feature annotation.</text>
</comment>
<dbReference type="GeneID" id="100368817"/>